<feature type="transmembrane region" description="Helical" evidence="10">
    <location>
        <begin position="158"/>
        <end position="181"/>
    </location>
</feature>
<dbReference type="Pfam" id="PF23259">
    <property type="entry name" value="CHX17_C"/>
    <property type="match status" value="1"/>
</dbReference>
<feature type="transmembrane region" description="Helical" evidence="10">
    <location>
        <begin position="439"/>
        <end position="461"/>
    </location>
</feature>
<sequence length="820" mass="90932">MSIEGHHCSPIHVSHHLQNAANLSRSSPARSDGVAPEMSRVCSITDHANSRGLWFGDNPLMFYVPSLLLQLSIINVVTKCFHFILKPLGQPAIISQILAGVFLGPSVLGQSTTFLSNVFPNETRVVLETAAAFSFMLFIFLIGVKIDPTMVFRAGKQPLVIGILAIFVPYGLANFTAFLLQRYAFLDHDTFEGLPFIVAVQCMTAFPVVACFLDDLKILNSEIGRLASSSSIICDVCNWAIMMVNYTARLADRKSFRTTMGSLFSTFLFLVTIVYGVRPAALWAVRRTPEGRPVKEIHICVVLVTLMICGFIGELIGITAFGGSLALGLVIPDGPPLGAALAEKLDSFVDVFMPLFFAVSGLETNFSAIKQIENVGVIQLLAGVSVVGKVLGTVLPPLFFRMPVRDAFSLALIMNTKGIAELGFMIHMKHMNQLTEEPYTIMVISVVVITGVISPIVKVLYDPSRRYLAYRRRTMLHLRRNEELRVLTCLHSPENVQAVISLLQASNPTKESPITLVVLHLVKLVGRASSLLTAHRQHEKSSSKRTQSEQIFSAFKKYEQLNLGCVFLNNTFKGISPYATMHNDVCSLALEKRSILIIVPFHKQYIYGETVETSHALENLNRKVLDKAPCSVGVLLDRVKQKNPRYILSEQLLQKVAVIFFGGADDREALAYGQRMSENPTIEINLIRFISSNSEDVVEGKERGKMLDAKILSDFKLKTKTCKRISYQQEAVSSGQDVVEMTRSVGDAYDLVLVGRRHGESHIMHQLQKWRDMGELGPVGEILACPEYNCGSSVLVIQQQTKLWGLQDPEESTHLRKCDL</sequence>
<evidence type="ECO:0000256" key="3">
    <source>
        <dbReference type="ARBA" id="ARBA00022538"/>
    </source>
</evidence>
<feature type="transmembrane region" description="Helical" evidence="10">
    <location>
        <begin position="193"/>
        <end position="214"/>
    </location>
</feature>
<dbReference type="InterPro" id="IPR057291">
    <property type="entry name" value="CHX17_2nd"/>
</dbReference>
<dbReference type="Gene3D" id="1.20.1530.20">
    <property type="match status" value="1"/>
</dbReference>
<reference evidence="14" key="2">
    <citation type="submission" date="2023-05" db="EMBL/GenBank/DDBJ databases">
        <authorList>
            <person name="Schelkunov M.I."/>
        </authorList>
    </citation>
    <scope>NUCLEOTIDE SEQUENCE</scope>
    <source>
        <strain evidence="14">Hsosn_3</strain>
        <tissue evidence="14">Leaf</tissue>
    </source>
</reference>
<feature type="transmembrane region" description="Helical" evidence="10">
    <location>
        <begin position="125"/>
        <end position="146"/>
    </location>
</feature>
<evidence type="ECO:0000313" key="14">
    <source>
        <dbReference type="EMBL" id="KAK1356717.1"/>
    </source>
</evidence>
<dbReference type="EMBL" id="JAUIZM010000011">
    <property type="protein sequence ID" value="KAK1356717.1"/>
    <property type="molecule type" value="Genomic_DNA"/>
</dbReference>
<evidence type="ECO:0000256" key="6">
    <source>
        <dbReference type="ARBA" id="ARBA00022989"/>
    </source>
</evidence>
<feature type="transmembrane region" description="Helical" evidence="10">
    <location>
        <begin position="60"/>
        <end position="85"/>
    </location>
</feature>
<comment type="similarity">
    <text evidence="9">Belongs to the monovalent cation:proton antiporter 2 (CPA2) transporter (TC 2.A.37) family. CHX (TC 2.A.37.4) subfamily.</text>
</comment>
<keyword evidence="8 10" id="KW-0472">Membrane</keyword>
<keyword evidence="3" id="KW-0633">Potassium transport</keyword>
<feature type="transmembrane region" description="Helical" evidence="10">
    <location>
        <begin position="97"/>
        <end position="119"/>
    </location>
</feature>
<feature type="transmembrane region" description="Helical" evidence="10">
    <location>
        <begin position="260"/>
        <end position="277"/>
    </location>
</feature>
<protein>
    <submittedName>
        <fullName evidence="14">Cation/H+ exchanger</fullName>
    </submittedName>
</protein>
<dbReference type="InterPro" id="IPR006153">
    <property type="entry name" value="Cation/H_exchanger_TM"/>
</dbReference>
<dbReference type="GO" id="GO:0015297">
    <property type="term" value="F:antiporter activity"/>
    <property type="evidence" value="ECO:0007669"/>
    <property type="project" value="InterPro"/>
</dbReference>
<dbReference type="GO" id="GO:0016020">
    <property type="term" value="C:membrane"/>
    <property type="evidence" value="ECO:0007669"/>
    <property type="project" value="UniProtKB-SubCell"/>
</dbReference>
<dbReference type="PANTHER" id="PTHR32468">
    <property type="entry name" value="CATION/H + ANTIPORTER"/>
    <property type="match status" value="1"/>
</dbReference>
<evidence type="ECO:0000256" key="8">
    <source>
        <dbReference type="ARBA" id="ARBA00023136"/>
    </source>
</evidence>
<evidence type="ECO:0000256" key="4">
    <source>
        <dbReference type="ARBA" id="ARBA00022692"/>
    </source>
</evidence>
<feature type="transmembrane region" description="Helical" evidence="10">
    <location>
        <begin position="226"/>
        <end position="248"/>
    </location>
</feature>
<feature type="domain" description="Cation/H+ exchanger transmembrane" evidence="11">
    <location>
        <begin position="84"/>
        <end position="458"/>
    </location>
</feature>
<dbReference type="InterPro" id="IPR057290">
    <property type="entry name" value="CHX17_C"/>
</dbReference>
<feature type="domain" description="Cation/H(+) antiporter central" evidence="12">
    <location>
        <begin position="516"/>
        <end position="639"/>
    </location>
</feature>
<dbReference type="GO" id="GO:1902600">
    <property type="term" value="P:proton transmembrane transport"/>
    <property type="evidence" value="ECO:0007669"/>
    <property type="project" value="InterPro"/>
</dbReference>
<feature type="domain" description="Cation/H(+) antiporter C-terminal" evidence="13">
    <location>
        <begin position="656"/>
        <end position="801"/>
    </location>
</feature>
<dbReference type="GO" id="GO:0006885">
    <property type="term" value="P:regulation of pH"/>
    <property type="evidence" value="ECO:0007669"/>
    <property type="project" value="TreeGrafter"/>
</dbReference>
<organism evidence="14 15">
    <name type="scientific">Heracleum sosnowskyi</name>
    <dbReference type="NCBI Taxonomy" id="360622"/>
    <lineage>
        <taxon>Eukaryota</taxon>
        <taxon>Viridiplantae</taxon>
        <taxon>Streptophyta</taxon>
        <taxon>Embryophyta</taxon>
        <taxon>Tracheophyta</taxon>
        <taxon>Spermatophyta</taxon>
        <taxon>Magnoliopsida</taxon>
        <taxon>eudicotyledons</taxon>
        <taxon>Gunneridae</taxon>
        <taxon>Pentapetalae</taxon>
        <taxon>asterids</taxon>
        <taxon>campanulids</taxon>
        <taxon>Apiales</taxon>
        <taxon>Apiaceae</taxon>
        <taxon>Apioideae</taxon>
        <taxon>apioid superclade</taxon>
        <taxon>Tordylieae</taxon>
        <taxon>Tordyliinae</taxon>
        <taxon>Heracleum</taxon>
    </lineage>
</organism>
<feature type="transmembrane region" description="Helical" evidence="10">
    <location>
        <begin position="376"/>
        <end position="395"/>
    </location>
</feature>
<evidence type="ECO:0000259" key="12">
    <source>
        <dbReference type="Pfam" id="PF23256"/>
    </source>
</evidence>
<evidence type="ECO:0000313" key="15">
    <source>
        <dbReference type="Proteomes" id="UP001237642"/>
    </source>
</evidence>
<dbReference type="InterPro" id="IPR050794">
    <property type="entry name" value="CPA2_transporter"/>
</dbReference>
<dbReference type="Proteomes" id="UP001237642">
    <property type="component" value="Unassembled WGS sequence"/>
</dbReference>
<evidence type="ECO:0000259" key="13">
    <source>
        <dbReference type="Pfam" id="PF23259"/>
    </source>
</evidence>
<name>A0AAD8M233_9APIA</name>
<dbReference type="Pfam" id="PF23256">
    <property type="entry name" value="CHX17_2nd"/>
    <property type="match status" value="1"/>
</dbReference>
<keyword evidence="5" id="KW-0630">Potassium</keyword>
<comment type="subcellular location">
    <subcellularLocation>
        <location evidence="1">Membrane</location>
        <topology evidence="1">Multi-pass membrane protein</topology>
    </subcellularLocation>
</comment>
<reference evidence="14" key="1">
    <citation type="submission" date="2023-02" db="EMBL/GenBank/DDBJ databases">
        <title>Genome of toxic invasive species Heracleum sosnowskyi carries increased number of genes despite the absence of recent whole-genome duplications.</title>
        <authorList>
            <person name="Schelkunov M."/>
            <person name="Shtratnikova V."/>
            <person name="Makarenko M."/>
            <person name="Klepikova A."/>
            <person name="Omelchenko D."/>
            <person name="Novikova G."/>
            <person name="Obukhova E."/>
            <person name="Bogdanov V."/>
            <person name="Penin A."/>
            <person name="Logacheva M."/>
        </authorList>
    </citation>
    <scope>NUCLEOTIDE SEQUENCE</scope>
    <source>
        <strain evidence="14">Hsosn_3</strain>
        <tissue evidence="14">Leaf</tissue>
    </source>
</reference>
<keyword evidence="4 10" id="KW-0812">Transmembrane</keyword>
<evidence type="ECO:0000256" key="2">
    <source>
        <dbReference type="ARBA" id="ARBA00022448"/>
    </source>
</evidence>
<proteinExistence type="inferred from homology"/>
<keyword evidence="7" id="KW-0406">Ion transport</keyword>
<evidence type="ECO:0000256" key="9">
    <source>
        <dbReference type="ARBA" id="ARBA00038341"/>
    </source>
</evidence>
<gene>
    <name evidence="14" type="ORF">POM88_049973</name>
</gene>
<dbReference type="GO" id="GO:0006813">
    <property type="term" value="P:potassium ion transport"/>
    <property type="evidence" value="ECO:0007669"/>
    <property type="project" value="UniProtKB-KW"/>
</dbReference>
<dbReference type="Pfam" id="PF00999">
    <property type="entry name" value="Na_H_Exchanger"/>
    <property type="match status" value="1"/>
</dbReference>
<comment type="caution">
    <text evidence="14">The sequence shown here is derived from an EMBL/GenBank/DDBJ whole genome shotgun (WGS) entry which is preliminary data.</text>
</comment>
<evidence type="ECO:0000256" key="10">
    <source>
        <dbReference type="SAM" id="Phobius"/>
    </source>
</evidence>
<keyword evidence="2" id="KW-0813">Transport</keyword>
<dbReference type="AlphaFoldDB" id="A0AAD8M233"/>
<feature type="transmembrane region" description="Helical" evidence="10">
    <location>
        <begin position="351"/>
        <end position="369"/>
    </location>
</feature>
<dbReference type="PANTHER" id="PTHR32468:SF164">
    <property type="entry name" value="OS05G0485000 PROTEIN"/>
    <property type="match status" value="1"/>
</dbReference>
<dbReference type="GO" id="GO:0012505">
    <property type="term" value="C:endomembrane system"/>
    <property type="evidence" value="ECO:0007669"/>
    <property type="project" value="TreeGrafter"/>
</dbReference>
<evidence type="ECO:0000256" key="1">
    <source>
        <dbReference type="ARBA" id="ARBA00004141"/>
    </source>
</evidence>
<keyword evidence="6 10" id="KW-1133">Transmembrane helix</keyword>
<keyword evidence="15" id="KW-1185">Reference proteome</keyword>
<dbReference type="InterPro" id="IPR038770">
    <property type="entry name" value="Na+/solute_symporter_sf"/>
</dbReference>
<accession>A0AAD8M233</accession>
<feature type="transmembrane region" description="Helical" evidence="10">
    <location>
        <begin position="298"/>
        <end position="331"/>
    </location>
</feature>
<evidence type="ECO:0000259" key="11">
    <source>
        <dbReference type="Pfam" id="PF00999"/>
    </source>
</evidence>
<evidence type="ECO:0000256" key="5">
    <source>
        <dbReference type="ARBA" id="ARBA00022958"/>
    </source>
</evidence>
<evidence type="ECO:0000256" key="7">
    <source>
        <dbReference type="ARBA" id="ARBA00023065"/>
    </source>
</evidence>